<evidence type="ECO:0000256" key="3">
    <source>
        <dbReference type="ARBA" id="ARBA00023082"/>
    </source>
</evidence>
<evidence type="ECO:0000259" key="7">
    <source>
        <dbReference type="Pfam" id="PF04542"/>
    </source>
</evidence>
<keyword evidence="4" id="KW-0238">DNA-binding</keyword>
<dbReference type="InterPro" id="IPR014284">
    <property type="entry name" value="RNA_pol_sigma-70_dom"/>
</dbReference>
<feature type="compositionally biased region" description="Low complexity" evidence="6">
    <location>
        <begin position="235"/>
        <end position="259"/>
    </location>
</feature>
<dbReference type="AlphaFoldDB" id="A0A1C5JYQ9"/>
<gene>
    <name evidence="9" type="ORF">GA0074704_5130</name>
</gene>
<dbReference type="Gene3D" id="1.10.10.10">
    <property type="entry name" value="Winged helix-like DNA-binding domain superfamily/Winged helix DNA-binding domain"/>
    <property type="match status" value="1"/>
</dbReference>
<keyword evidence="2" id="KW-0805">Transcription regulation</keyword>
<dbReference type="GO" id="GO:0003677">
    <property type="term" value="F:DNA binding"/>
    <property type="evidence" value="ECO:0007669"/>
    <property type="project" value="UniProtKB-KW"/>
</dbReference>
<dbReference type="SUPFAM" id="SSF88946">
    <property type="entry name" value="Sigma2 domain of RNA polymerase sigma factors"/>
    <property type="match status" value="1"/>
</dbReference>
<comment type="similarity">
    <text evidence="1">Belongs to the sigma-70 factor family. ECF subfamily.</text>
</comment>
<dbReference type="InterPro" id="IPR013325">
    <property type="entry name" value="RNA_pol_sigma_r2"/>
</dbReference>
<dbReference type="Pfam" id="PF04542">
    <property type="entry name" value="Sigma70_r2"/>
    <property type="match status" value="1"/>
</dbReference>
<dbReference type="InterPro" id="IPR007627">
    <property type="entry name" value="RNA_pol_sigma70_r2"/>
</dbReference>
<dbReference type="NCBIfam" id="TIGR02983">
    <property type="entry name" value="SigE-fam_strep"/>
    <property type="match status" value="1"/>
</dbReference>
<proteinExistence type="inferred from homology"/>
<evidence type="ECO:0000259" key="8">
    <source>
        <dbReference type="Pfam" id="PF08281"/>
    </source>
</evidence>
<dbReference type="CDD" id="cd06171">
    <property type="entry name" value="Sigma70_r4"/>
    <property type="match status" value="1"/>
</dbReference>
<name>A0A1C5JYQ9_9ACTN</name>
<dbReference type="PANTHER" id="PTHR43133:SF50">
    <property type="entry name" value="ECF RNA POLYMERASE SIGMA FACTOR SIGM"/>
    <property type="match status" value="1"/>
</dbReference>
<evidence type="ECO:0000256" key="1">
    <source>
        <dbReference type="ARBA" id="ARBA00010641"/>
    </source>
</evidence>
<keyword evidence="5" id="KW-0804">Transcription</keyword>
<organism evidence="9 10">
    <name type="scientific">Micromonospora siamensis</name>
    <dbReference type="NCBI Taxonomy" id="299152"/>
    <lineage>
        <taxon>Bacteria</taxon>
        <taxon>Bacillati</taxon>
        <taxon>Actinomycetota</taxon>
        <taxon>Actinomycetes</taxon>
        <taxon>Micromonosporales</taxon>
        <taxon>Micromonosporaceae</taxon>
        <taxon>Micromonospora</taxon>
    </lineage>
</organism>
<evidence type="ECO:0000256" key="5">
    <source>
        <dbReference type="ARBA" id="ARBA00023163"/>
    </source>
</evidence>
<dbReference type="Proteomes" id="UP000198210">
    <property type="component" value="Chromosome I"/>
</dbReference>
<dbReference type="SUPFAM" id="SSF88659">
    <property type="entry name" value="Sigma3 and sigma4 domains of RNA polymerase sigma factors"/>
    <property type="match status" value="1"/>
</dbReference>
<dbReference type="InterPro" id="IPR036388">
    <property type="entry name" value="WH-like_DNA-bd_sf"/>
</dbReference>
<dbReference type="EMBL" id="LT607751">
    <property type="protein sequence ID" value="SCG75166.1"/>
    <property type="molecule type" value="Genomic_DNA"/>
</dbReference>
<dbReference type="GO" id="GO:0016987">
    <property type="term" value="F:sigma factor activity"/>
    <property type="evidence" value="ECO:0007669"/>
    <property type="project" value="UniProtKB-KW"/>
</dbReference>
<evidence type="ECO:0000256" key="2">
    <source>
        <dbReference type="ARBA" id="ARBA00023015"/>
    </source>
</evidence>
<dbReference type="InterPro" id="IPR013249">
    <property type="entry name" value="RNA_pol_sigma70_r4_t2"/>
</dbReference>
<feature type="region of interest" description="Disordered" evidence="6">
    <location>
        <begin position="235"/>
        <end position="270"/>
    </location>
</feature>
<dbReference type="Gene3D" id="1.10.1740.10">
    <property type="match status" value="1"/>
</dbReference>
<protein>
    <submittedName>
        <fullName evidence="9">RNA polymerase sigma-70 factor, sigma-E family</fullName>
    </submittedName>
</protein>
<dbReference type="Pfam" id="PF08281">
    <property type="entry name" value="Sigma70_r4_2"/>
    <property type="match status" value="1"/>
</dbReference>
<dbReference type="InterPro" id="IPR013324">
    <property type="entry name" value="RNA_pol_sigma_r3/r4-like"/>
</dbReference>
<keyword evidence="3" id="KW-0731">Sigma factor</keyword>
<dbReference type="PANTHER" id="PTHR43133">
    <property type="entry name" value="RNA POLYMERASE ECF-TYPE SIGMA FACTO"/>
    <property type="match status" value="1"/>
</dbReference>
<dbReference type="NCBIfam" id="TIGR02937">
    <property type="entry name" value="sigma70-ECF"/>
    <property type="match status" value="1"/>
</dbReference>
<feature type="region of interest" description="Disordered" evidence="6">
    <location>
        <begin position="151"/>
        <end position="172"/>
    </location>
</feature>
<accession>A0A1C5JYQ9</accession>
<evidence type="ECO:0000313" key="10">
    <source>
        <dbReference type="Proteomes" id="UP000198210"/>
    </source>
</evidence>
<reference evidence="9 10" key="1">
    <citation type="submission" date="2016-06" db="EMBL/GenBank/DDBJ databases">
        <authorList>
            <person name="Kjaerup R.B."/>
            <person name="Dalgaard T.S."/>
            <person name="Juul-Madsen H.R."/>
        </authorList>
    </citation>
    <scope>NUCLEOTIDE SEQUENCE [LARGE SCALE GENOMIC DNA]</scope>
    <source>
        <strain evidence="9 10">DSM 45097</strain>
    </source>
</reference>
<dbReference type="InterPro" id="IPR014325">
    <property type="entry name" value="RNA_pol_sigma-E_actinobac"/>
</dbReference>
<evidence type="ECO:0000313" key="9">
    <source>
        <dbReference type="EMBL" id="SCG75166.1"/>
    </source>
</evidence>
<evidence type="ECO:0000256" key="4">
    <source>
        <dbReference type="ARBA" id="ARBA00023125"/>
    </source>
</evidence>
<feature type="domain" description="RNA polymerase sigma factor 70 region 4 type 2" evidence="8">
    <location>
        <begin position="105"/>
        <end position="153"/>
    </location>
</feature>
<sequence length="561" mass="59863">MVDASVADFDAFVRARTPALIRSAYLLTGDQHLAEDLVQSALGLTHRAWRNLHATGNAEAYARRTMYHLQVTRWRRRRVVEAFTGHLPDWSGVQSDHADQTVLRLSLRSALSRLTPKQRAVIILRFFDDLTEAQAAETMGVSVGTIKSQTAKGARAAADPRTGTRRPAQDRRGAMIDIDDLRRGLSEIAAEADAVDLRERALATSHRVRVRRTASAVVTGLAIVAVALGAAVGVRTDRSPAPSGTTPAPTAPEPTTLPTEQQSGQPDLGPLAAATITVPTWGATADTTCTTGRVTLTGGQSPGDGPHRAVNVLSYVATDVDRDGTEDYVAHLMCGEGPESGGSQIVGFRRDGRNFVPLGRVVGTQDGLAMMDHLEARGDGRVAVLVSKEYTDGGQNSVPNQWRTYAWRNGRFQQLGGPTTFPGRSPVARLSVVPSTLPIRPAGDGFTGRLTVAVSNDGDVDVARLQILLVLPSQVRPAGAGWKGCAVRPSSDQTALVCTVPGPRARSRISVPFTLVSDDRPVLLDEPVDLGNHYVSISQVPPFDGQVTIDEPEAVIPISVP</sequence>
<keyword evidence="10" id="KW-1185">Reference proteome</keyword>
<evidence type="ECO:0000256" key="6">
    <source>
        <dbReference type="SAM" id="MobiDB-lite"/>
    </source>
</evidence>
<feature type="domain" description="RNA polymerase sigma-70 region 2" evidence="7">
    <location>
        <begin position="13"/>
        <end position="78"/>
    </location>
</feature>
<dbReference type="GO" id="GO:0006352">
    <property type="term" value="P:DNA-templated transcription initiation"/>
    <property type="evidence" value="ECO:0007669"/>
    <property type="project" value="InterPro"/>
</dbReference>
<dbReference type="InterPro" id="IPR039425">
    <property type="entry name" value="RNA_pol_sigma-70-like"/>
</dbReference>